<organism evidence="1 2">
    <name type="scientific">Flavobacterium pallidum</name>
    <dbReference type="NCBI Taxonomy" id="2172098"/>
    <lineage>
        <taxon>Bacteria</taxon>
        <taxon>Pseudomonadati</taxon>
        <taxon>Bacteroidota</taxon>
        <taxon>Flavobacteriia</taxon>
        <taxon>Flavobacteriales</taxon>
        <taxon>Flavobacteriaceae</taxon>
        <taxon>Flavobacterium</taxon>
    </lineage>
</organism>
<name>A0A2S1SH73_9FLAO</name>
<protein>
    <recommendedName>
        <fullName evidence="3">KTSC domain-containing protein</fullName>
    </recommendedName>
</protein>
<sequence length="75" mass="8470">MKPYANKSGYGGIWAYDFDENGIAIMFDDGSTYYYNSKSTGKANIEIMKRLAGNGIGLITFINQHMRGNYNEKRS</sequence>
<dbReference type="KEGG" id="fpal:HYN49_07295"/>
<reference evidence="1 2" key="1">
    <citation type="submission" date="2018-05" db="EMBL/GenBank/DDBJ databases">
        <title>Genome sequencing of Flavobacterium sp. HYN0049.</title>
        <authorList>
            <person name="Yi H."/>
            <person name="Baek C."/>
        </authorList>
    </citation>
    <scope>NUCLEOTIDE SEQUENCE [LARGE SCALE GENOMIC DNA]</scope>
    <source>
        <strain evidence="1 2">HYN0049</strain>
    </source>
</reference>
<proteinExistence type="predicted"/>
<evidence type="ECO:0008006" key="3">
    <source>
        <dbReference type="Google" id="ProtNLM"/>
    </source>
</evidence>
<dbReference type="AlphaFoldDB" id="A0A2S1SH73"/>
<gene>
    <name evidence="1" type="ORF">HYN49_07295</name>
</gene>
<keyword evidence="2" id="KW-1185">Reference proteome</keyword>
<evidence type="ECO:0000313" key="2">
    <source>
        <dbReference type="Proteomes" id="UP000244937"/>
    </source>
</evidence>
<evidence type="ECO:0000313" key="1">
    <source>
        <dbReference type="EMBL" id="AWI25719.1"/>
    </source>
</evidence>
<accession>A0A2S1SH73</accession>
<dbReference type="EMBL" id="CP029187">
    <property type="protein sequence ID" value="AWI25719.1"/>
    <property type="molecule type" value="Genomic_DNA"/>
</dbReference>
<dbReference type="Proteomes" id="UP000244937">
    <property type="component" value="Chromosome"/>
</dbReference>